<dbReference type="SUPFAM" id="SSF53474">
    <property type="entry name" value="alpha/beta-Hydrolases"/>
    <property type="match status" value="1"/>
</dbReference>
<protein>
    <submittedName>
        <fullName evidence="2">DUF2920 family protein</fullName>
    </submittedName>
</protein>
<name>A0ABW8ICC5_9BACI</name>
<evidence type="ECO:0000313" key="3">
    <source>
        <dbReference type="Proteomes" id="UP001619911"/>
    </source>
</evidence>
<organism evidence="2 3">
    <name type="scientific">Bacillus lumedeiriae</name>
    <dbReference type="NCBI Taxonomy" id="3058829"/>
    <lineage>
        <taxon>Bacteria</taxon>
        <taxon>Bacillati</taxon>
        <taxon>Bacillota</taxon>
        <taxon>Bacilli</taxon>
        <taxon>Bacillales</taxon>
        <taxon>Bacillaceae</taxon>
        <taxon>Bacillus</taxon>
    </lineage>
</organism>
<comment type="caution">
    <text evidence="2">The sequence shown here is derived from an EMBL/GenBank/DDBJ whole genome shotgun (WGS) entry which is preliminary data.</text>
</comment>
<proteinExistence type="predicted"/>
<evidence type="ECO:0000259" key="1">
    <source>
        <dbReference type="Pfam" id="PF26154"/>
    </source>
</evidence>
<dbReference type="Gene3D" id="3.40.50.1820">
    <property type="entry name" value="alpha/beta hydrolase"/>
    <property type="match status" value="1"/>
</dbReference>
<dbReference type="InterPro" id="IPR058355">
    <property type="entry name" value="DUF8042"/>
</dbReference>
<dbReference type="EMBL" id="JAUIYO010000023">
    <property type="protein sequence ID" value="MFK2827163.1"/>
    <property type="molecule type" value="Genomic_DNA"/>
</dbReference>
<dbReference type="Pfam" id="PF26154">
    <property type="entry name" value="DUF8042"/>
    <property type="match status" value="1"/>
</dbReference>
<feature type="non-terminal residue" evidence="2">
    <location>
        <position position="1"/>
    </location>
</feature>
<dbReference type="RefSeq" id="WP_404319168.1">
    <property type="nucleotide sequence ID" value="NZ_JAUIYO010000023.1"/>
</dbReference>
<gene>
    <name evidence="2" type="ORF">QYG89_16190</name>
</gene>
<sequence>LADKSNCIVISMNYFGIFRGIKTKIDETFINNMEKFYGVSINYWNAISSEDDFYIKVAQLLESKGLNTLDPRCQPLKATDRDEYQSFGFLPALDCLKVLGDILIKYPKINTKKIIAYGSSYGGYIAMLCGKFAPNTFSVIIDNSGFSKAEMKHIVGREIYDNDLVINVNLNQKNYALPFAYNNPWTILDETSAKYFGDANKLIRSLLVREHRIKSDTRYYIFHCEKDEIASIQDKDKVVSLLSNYNPTYYKRITRDDIDGKLFKKYGHAMDASLRKLFDYVMELDKEYGLLKEKGTNDFCNNEVRLFHCGSKNYVINFKDNFEIDVKITNNVKTDYGLISLMPIMSNILDVTDTMSEGLNFVISRIVDGKYNEASVVMQDILDAYNAIDSQINTFIRYLPRNNITKFDRVLKRSFLEIIEHCESDSWNSVEDELSKCVIPNFLLLRNELSNIFTPYLVT</sequence>
<dbReference type="InterPro" id="IPR029058">
    <property type="entry name" value="AB_hydrolase_fold"/>
</dbReference>
<accession>A0ABW8ICC5</accession>
<dbReference type="Proteomes" id="UP001619911">
    <property type="component" value="Unassembled WGS sequence"/>
</dbReference>
<dbReference type="InterPro" id="IPR022605">
    <property type="entry name" value="DUF2920"/>
</dbReference>
<feature type="domain" description="DUF8042" evidence="1">
    <location>
        <begin position="344"/>
        <end position="455"/>
    </location>
</feature>
<reference evidence="2 3" key="1">
    <citation type="submission" date="2023-07" db="EMBL/GenBank/DDBJ databases">
        <title>Bacillus lucianemedeirus sp. nov, a new species isolated from an immunobiological production facility.</title>
        <authorList>
            <person name="Costa L.V."/>
            <person name="Miranda R.V.S.L."/>
            <person name="Brandao M.L.L."/>
            <person name="Reis C.M.F."/>
            <person name="Frazao A.M."/>
            <person name="Cruz F.V."/>
            <person name="Baio P.V.P."/>
            <person name="Veras J.F.C."/>
            <person name="Ramos J.N."/>
            <person name="Vieira V."/>
        </authorList>
    </citation>
    <scope>NUCLEOTIDE SEQUENCE [LARGE SCALE GENOMIC DNA]</scope>
    <source>
        <strain evidence="2 3">B190/17</strain>
    </source>
</reference>
<evidence type="ECO:0000313" key="2">
    <source>
        <dbReference type="EMBL" id="MFK2827163.1"/>
    </source>
</evidence>
<keyword evidence="3" id="KW-1185">Reference proteome</keyword>
<dbReference type="Pfam" id="PF11144">
    <property type="entry name" value="DUF2920"/>
    <property type="match status" value="1"/>
</dbReference>